<feature type="domain" description="GFO/IDH/MocA-like oxidoreductase" evidence="4">
    <location>
        <begin position="136"/>
        <end position="256"/>
    </location>
</feature>
<protein>
    <submittedName>
        <fullName evidence="5">Myo-inositol 2-dehydrogenase / D-chiro-inositol 1-dehydrogenase</fullName>
    </submittedName>
</protein>
<dbReference type="SUPFAM" id="SSF51735">
    <property type="entry name" value="NAD(P)-binding Rossmann-fold domains"/>
    <property type="match status" value="1"/>
</dbReference>
<dbReference type="InterPro" id="IPR000683">
    <property type="entry name" value="Gfo/Idh/MocA-like_OxRdtase_N"/>
</dbReference>
<keyword evidence="6" id="KW-1185">Reference proteome</keyword>
<dbReference type="EMBL" id="FNGP01000001">
    <property type="protein sequence ID" value="SDL20995.1"/>
    <property type="molecule type" value="Genomic_DNA"/>
</dbReference>
<dbReference type="PANTHER" id="PTHR42840:SF3">
    <property type="entry name" value="BINDING ROSSMANN FOLD OXIDOREDUCTASE, PUTATIVE (AFU_ORTHOLOGUE AFUA_2G10240)-RELATED"/>
    <property type="match status" value="1"/>
</dbReference>
<evidence type="ECO:0000313" key="5">
    <source>
        <dbReference type="EMBL" id="SDL20995.1"/>
    </source>
</evidence>
<gene>
    <name evidence="5" type="ORF">SAMN04488242_0764</name>
</gene>
<keyword evidence="2" id="KW-0560">Oxidoreductase</keyword>
<dbReference type="InterPro" id="IPR036291">
    <property type="entry name" value="NAD(P)-bd_dom_sf"/>
</dbReference>
<dbReference type="STRING" id="686624.SAMN04488242_0764"/>
<reference evidence="5 6" key="1">
    <citation type="submission" date="2016-10" db="EMBL/GenBank/DDBJ databases">
        <authorList>
            <person name="de Groot N.N."/>
        </authorList>
    </citation>
    <scope>NUCLEOTIDE SEQUENCE [LARGE SCALE GENOMIC DNA]</scope>
    <source>
        <strain evidence="5 6">CGMCC 1.9159</strain>
    </source>
</reference>
<dbReference type="Gene3D" id="3.40.50.720">
    <property type="entry name" value="NAD(P)-binding Rossmann-like Domain"/>
    <property type="match status" value="1"/>
</dbReference>
<organism evidence="5 6">
    <name type="scientific">Tessaracoccus oleiagri</name>
    <dbReference type="NCBI Taxonomy" id="686624"/>
    <lineage>
        <taxon>Bacteria</taxon>
        <taxon>Bacillati</taxon>
        <taxon>Actinomycetota</taxon>
        <taxon>Actinomycetes</taxon>
        <taxon>Propionibacteriales</taxon>
        <taxon>Propionibacteriaceae</taxon>
        <taxon>Tessaracoccus</taxon>
    </lineage>
</organism>
<dbReference type="OrthoDB" id="256869at2"/>
<evidence type="ECO:0000259" key="4">
    <source>
        <dbReference type="Pfam" id="PF22725"/>
    </source>
</evidence>
<proteinExistence type="inferred from homology"/>
<accession>A0A1G9I7G4</accession>
<dbReference type="RefSeq" id="WP_093249013.1">
    <property type="nucleotide sequence ID" value="NZ_FNGP01000001.1"/>
</dbReference>
<dbReference type="Gene3D" id="3.30.360.10">
    <property type="entry name" value="Dihydrodipicolinate Reductase, domain 2"/>
    <property type="match status" value="1"/>
</dbReference>
<dbReference type="Pfam" id="PF01408">
    <property type="entry name" value="GFO_IDH_MocA"/>
    <property type="match status" value="1"/>
</dbReference>
<dbReference type="GO" id="GO:0016491">
    <property type="term" value="F:oxidoreductase activity"/>
    <property type="evidence" value="ECO:0007669"/>
    <property type="project" value="UniProtKB-KW"/>
</dbReference>
<dbReference type="Pfam" id="PF22725">
    <property type="entry name" value="GFO_IDH_MocA_C3"/>
    <property type="match status" value="1"/>
</dbReference>
<dbReference type="InterPro" id="IPR055170">
    <property type="entry name" value="GFO_IDH_MocA-like_dom"/>
</dbReference>
<dbReference type="AlphaFoldDB" id="A0A1G9I7G4"/>
<feature type="domain" description="Gfo/Idh/MocA-like oxidoreductase N-terminal" evidence="3">
    <location>
        <begin position="8"/>
        <end position="126"/>
    </location>
</feature>
<evidence type="ECO:0000256" key="2">
    <source>
        <dbReference type="ARBA" id="ARBA00023002"/>
    </source>
</evidence>
<name>A0A1G9I7G4_9ACTN</name>
<dbReference type="SUPFAM" id="SSF55347">
    <property type="entry name" value="Glyceraldehyde-3-phosphate dehydrogenase-like, C-terminal domain"/>
    <property type="match status" value="1"/>
</dbReference>
<sequence>MNDEVRPFRIALLGVGRIGVMHARLLVQHPLVKELVLADVSAERAAQAAAELGCEHAPIEQVLDAANPLGLEGLVIATSTSTHADLLVRAAEIGLPTYCEKPIAMTLDDAVRAQRALEAAGLPHHIGFHRRFDTGYTRAKALVESGELGEVRRIHAVTADPFPPADEFVPTSGGIFVDCNAHDFDILRWVLGREIVEVYSTGAARGRAIFAESNDFSDAVTLVTFDDGTVGSVQASRYNGQGYDVRLDVMGTDGAANVGLDNKAPLRSVEDGVAYPPEDAWFDFIERFRPCYERELDHFLRNPMIGQPGACTAADAVQALRIALACNRSRDEHRPVRVDEIA</sequence>
<evidence type="ECO:0000259" key="3">
    <source>
        <dbReference type="Pfam" id="PF01408"/>
    </source>
</evidence>
<dbReference type="PANTHER" id="PTHR42840">
    <property type="entry name" value="NAD(P)-BINDING ROSSMANN-FOLD SUPERFAMILY PROTEIN-RELATED"/>
    <property type="match status" value="1"/>
</dbReference>
<evidence type="ECO:0000256" key="1">
    <source>
        <dbReference type="ARBA" id="ARBA00010928"/>
    </source>
</evidence>
<dbReference type="GO" id="GO:0000166">
    <property type="term" value="F:nucleotide binding"/>
    <property type="evidence" value="ECO:0007669"/>
    <property type="project" value="InterPro"/>
</dbReference>
<evidence type="ECO:0000313" key="6">
    <source>
        <dbReference type="Proteomes" id="UP000199475"/>
    </source>
</evidence>
<comment type="similarity">
    <text evidence="1">Belongs to the Gfo/Idh/MocA family.</text>
</comment>
<dbReference type="Proteomes" id="UP000199475">
    <property type="component" value="Unassembled WGS sequence"/>
</dbReference>